<dbReference type="PANTHER" id="PTHR43333">
    <property type="entry name" value="2-HACID_DH_C DOMAIN-CONTAINING PROTEIN"/>
    <property type="match status" value="1"/>
</dbReference>
<dbReference type="EC" id="1.1.1.81" evidence="4"/>
<reference evidence="5" key="1">
    <citation type="submission" date="2014-09" db="EMBL/GenBank/DDBJ databases">
        <authorList>
            <person name="Illeghems K.G."/>
        </authorList>
    </citation>
    <scope>NUCLEOTIDE SEQUENCE [LARGE SCALE GENOMIC DNA]</scope>
    <source>
        <strain evidence="5">108B</strain>
    </source>
</reference>
<dbReference type="GO" id="GO:0051287">
    <property type="term" value="F:NAD binding"/>
    <property type="evidence" value="ECO:0007669"/>
    <property type="project" value="InterPro"/>
</dbReference>
<evidence type="ECO:0000313" key="5">
    <source>
        <dbReference type="Proteomes" id="UP000056109"/>
    </source>
</evidence>
<protein>
    <submittedName>
        <fullName evidence="4">Gyoxylate/hydroxypyruvate reductase A</fullName>
        <ecNumber evidence="4">1.1.1.81</ecNumber>
    </submittedName>
</protein>
<dbReference type="GO" id="GO:0016618">
    <property type="term" value="F:hydroxypyruvate reductase [NAD(P)H] activity"/>
    <property type="evidence" value="ECO:0007669"/>
    <property type="project" value="UniProtKB-EC"/>
</dbReference>
<evidence type="ECO:0000256" key="2">
    <source>
        <dbReference type="ARBA" id="ARBA00023027"/>
    </source>
</evidence>
<accession>A0A0U5F1L6</accession>
<dbReference type="PANTHER" id="PTHR43333:SF1">
    <property type="entry name" value="D-ISOMER SPECIFIC 2-HYDROXYACID DEHYDROGENASE NAD-BINDING DOMAIN-CONTAINING PROTEIN"/>
    <property type="match status" value="1"/>
</dbReference>
<dbReference type="PATRIC" id="fig|446692.3.peg.2660"/>
<evidence type="ECO:0000256" key="1">
    <source>
        <dbReference type="ARBA" id="ARBA00023002"/>
    </source>
</evidence>
<keyword evidence="2" id="KW-0520">NAD</keyword>
<dbReference type="Pfam" id="PF02826">
    <property type="entry name" value="2-Hacid_dh_C"/>
    <property type="match status" value="1"/>
</dbReference>
<dbReference type="CDD" id="cd12164">
    <property type="entry name" value="GDH_like_2"/>
    <property type="match status" value="1"/>
</dbReference>
<organism evidence="4 5">
    <name type="scientific">Acetobacter senegalensis</name>
    <dbReference type="NCBI Taxonomy" id="446692"/>
    <lineage>
        <taxon>Bacteria</taxon>
        <taxon>Pseudomonadati</taxon>
        <taxon>Pseudomonadota</taxon>
        <taxon>Alphaproteobacteria</taxon>
        <taxon>Acetobacterales</taxon>
        <taxon>Acetobacteraceae</taxon>
        <taxon>Acetobacter</taxon>
    </lineage>
</organism>
<dbReference type="InterPro" id="IPR036291">
    <property type="entry name" value="NAD(P)-bd_dom_sf"/>
</dbReference>
<dbReference type="EMBL" id="LN606600">
    <property type="protein sequence ID" value="CEF41832.1"/>
    <property type="molecule type" value="Genomic_DNA"/>
</dbReference>
<keyword evidence="5" id="KW-1185">Reference proteome</keyword>
<sequence>MVRLIVSADGADKFESWKKAFSEVSPDLDVCSWYEPSVQPSAADYVLVWTPEEDHFEHFSSVKGILCTGAGVDHLLRAPQFPRHVPLVRMGGEQTAGLMADYVTWAAIGLIRDARTWALQQAERVWSYNGVARTSGETRIGVMGLGHLGSHVAAHLARIGFQVSGWRRSGGSVVGVEVYSGKEALADFLKTADILVNLLPSTPETRGLVTYHFLSALPRGAGFINVGRGDHVVQADLVRALDDGLISGAVLDVVTPEPLSAESGLWAHPRITLTPHVASEASRIMQARYVAETIAQMERGERPALLCDPDKGY</sequence>
<dbReference type="InterPro" id="IPR006140">
    <property type="entry name" value="D-isomer_DH_NAD-bd"/>
</dbReference>
<keyword evidence="4" id="KW-0670">Pyruvate</keyword>
<dbReference type="RefSeq" id="WP_058988276.1">
    <property type="nucleotide sequence ID" value="NZ_LN606600.1"/>
</dbReference>
<keyword evidence="1 4" id="KW-0560">Oxidoreductase</keyword>
<dbReference type="KEGG" id="asz:ASN_2548"/>
<evidence type="ECO:0000313" key="4">
    <source>
        <dbReference type="EMBL" id="CEF41832.1"/>
    </source>
</evidence>
<name>A0A0U5F1L6_9PROT</name>
<dbReference type="AlphaFoldDB" id="A0A0U5F1L6"/>
<dbReference type="SUPFAM" id="SSF51735">
    <property type="entry name" value="NAD(P)-binding Rossmann-fold domains"/>
    <property type="match status" value="1"/>
</dbReference>
<dbReference type="GeneID" id="34783555"/>
<proteinExistence type="predicted"/>
<evidence type="ECO:0000259" key="3">
    <source>
        <dbReference type="Pfam" id="PF02826"/>
    </source>
</evidence>
<gene>
    <name evidence="4" type="primary">ghrA</name>
    <name evidence="4" type="ORF">ASN_2548</name>
</gene>
<feature type="domain" description="D-isomer specific 2-hydroxyacid dehydrogenase NAD-binding" evidence="3">
    <location>
        <begin position="106"/>
        <end position="278"/>
    </location>
</feature>
<dbReference type="Proteomes" id="UP000056109">
    <property type="component" value="Chromosome I"/>
</dbReference>
<dbReference type="Gene3D" id="3.40.50.720">
    <property type="entry name" value="NAD(P)-binding Rossmann-like Domain"/>
    <property type="match status" value="2"/>
</dbReference>